<gene>
    <name evidence="9" type="ORF">E2C06_14500</name>
</gene>
<keyword evidence="10" id="KW-1185">Reference proteome</keyword>
<dbReference type="GO" id="GO:0008233">
    <property type="term" value="F:peptidase activity"/>
    <property type="evidence" value="ECO:0007669"/>
    <property type="project" value="UniProtKB-KW"/>
</dbReference>
<name>A0A4R5QFC5_9PROT</name>
<evidence type="ECO:0000313" key="9">
    <source>
        <dbReference type="EMBL" id="TDH61952.1"/>
    </source>
</evidence>
<dbReference type="EMBL" id="SMSJ01000016">
    <property type="protein sequence ID" value="TDH61952.1"/>
    <property type="molecule type" value="Genomic_DNA"/>
</dbReference>
<dbReference type="RefSeq" id="WP_133289322.1">
    <property type="nucleotide sequence ID" value="NZ_SMSJ01000016.1"/>
</dbReference>
<comment type="caution">
    <text evidence="9">The sequence shown here is derived from an EMBL/GenBank/DDBJ whole genome shotgun (WGS) entry which is preliminary data.</text>
</comment>
<keyword evidence="2 8" id="KW-0645">Protease</keyword>
<dbReference type="OrthoDB" id="9782620at2"/>
<evidence type="ECO:0000256" key="8">
    <source>
        <dbReference type="RuleBase" id="RU364100"/>
    </source>
</evidence>
<dbReference type="PANTHER" id="PTHR13604:SF0">
    <property type="entry name" value="ABASIC SITE PROCESSING PROTEIN HMCES"/>
    <property type="match status" value="1"/>
</dbReference>
<dbReference type="PANTHER" id="PTHR13604">
    <property type="entry name" value="DC12-RELATED"/>
    <property type="match status" value="1"/>
</dbReference>
<evidence type="ECO:0000256" key="1">
    <source>
        <dbReference type="ARBA" id="ARBA00008136"/>
    </source>
</evidence>
<organism evidence="9 10">
    <name type="scientific">Dankookia rubra</name>
    <dbReference type="NCBI Taxonomy" id="1442381"/>
    <lineage>
        <taxon>Bacteria</taxon>
        <taxon>Pseudomonadati</taxon>
        <taxon>Pseudomonadota</taxon>
        <taxon>Alphaproteobacteria</taxon>
        <taxon>Acetobacterales</taxon>
        <taxon>Roseomonadaceae</taxon>
        <taxon>Dankookia</taxon>
    </lineage>
</organism>
<dbReference type="AlphaFoldDB" id="A0A4R5QFC5"/>
<dbReference type="Pfam" id="PF02586">
    <property type="entry name" value="SRAP"/>
    <property type="match status" value="1"/>
</dbReference>
<dbReference type="Proteomes" id="UP000295096">
    <property type="component" value="Unassembled WGS sequence"/>
</dbReference>
<keyword evidence="4 8" id="KW-0378">Hydrolase</keyword>
<dbReference type="InterPro" id="IPR036590">
    <property type="entry name" value="SRAP-like"/>
</dbReference>
<keyword evidence="7" id="KW-0456">Lyase</keyword>
<dbReference type="GO" id="GO:0003697">
    <property type="term" value="F:single-stranded DNA binding"/>
    <property type="evidence" value="ECO:0007669"/>
    <property type="project" value="InterPro"/>
</dbReference>
<evidence type="ECO:0000313" key="10">
    <source>
        <dbReference type="Proteomes" id="UP000295096"/>
    </source>
</evidence>
<keyword evidence="5" id="KW-0190">Covalent protein-DNA linkage</keyword>
<protein>
    <recommendedName>
        <fullName evidence="8">Abasic site processing protein</fullName>
        <ecNumber evidence="8">3.4.-.-</ecNumber>
    </recommendedName>
</protein>
<evidence type="ECO:0000256" key="3">
    <source>
        <dbReference type="ARBA" id="ARBA00022763"/>
    </source>
</evidence>
<dbReference type="GO" id="GO:0016829">
    <property type="term" value="F:lyase activity"/>
    <property type="evidence" value="ECO:0007669"/>
    <property type="project" value="UniProtKB-KW"/>
</dbReference>
<evidence type="ECO:0000256" key="5">
    <source>
        <dbReference type="ARBA" id="ARBA00023124"/>
    </source>
</evidence>
<dbReference type="InterPro" id="IPR003738">
    <property type="entry name" value="SRAP"/>
</dbReference>
<dbReference type="GO" id="GO:0106300">
    <property type="term" value="P:protein-DNA covalent cross-linking repair"/>
    <property type="evidence" value="ECO:0007669"/>
    <property type="project" value="InterPro"/>
</dbReference>
<dbReference type="Gene3D" id="3.90.1680.10">
    <property type="entry name" value="SOS response associated peptidase-like"/>
    <property type="match status" value="1"/>
</dbReference>
<sequence length="241" mass="26606">MCGRYFQQRGPASVARYFETVNPLPNFAASWNRAPTQDAMVVRRHPETGLRHLDALRWGLVPRWAKDASGAAKMINARSESVAEKPAFREAFRKRRCLVTADGFYEWRTDGKSKQPYAVALADGAPMALAGLWEGWRAPDGGILRTCTIVTTDANEKLAAMHHRMPVILPRDSWGRWLGEDPAEAEDLLALLRPCPPEMVAAWPVTPRVNKVAENDAGLLARDPLAVAPAGLDDAPPEFAE</sequence>
<keyword evidence="6" id="KW-0238">DNA-binding</keyword>
<dbReference type="GO" id="GO:0006508">
    <property type="term" value="P:proteolysis"/>
    <property type="evidence" value="ECO:0007669"/>
    <property type="project" value="UniProtKB-KW"/>
</dbReference>
<keyword evidence="3" id="KW-0227">DNA damage</keyword>
<dbReference type="SUPFAM" id="SSF143081">
    <property type="entry name" value="BB1717-like"/>
    <property type="match status" value="1"/>
</dbReference>
<evidence type="ECO:0000256" key="4">
    <source>
        <dbReference type="ARBA" id="ARBA00022801"/>
    </source>
</evidence>
<accession>A0A4R5QFC5</accession>
<evidence type="ECO:0000256" key="6">
    <source>
        <dbReference type="ARBA" id="ARBA00023125"/>
    </source>
</evidence>
<dbReference type="EC" id="3.4.-.-" evidence="8"/>
<reference evidence="9 10" key="1">
    <citation type="journal article" date="2016" name="J. Microbiol.">
        <title>Dankookia rubra gen. nov., sp. nov., an alphaproteobacterium isolated from sediment of a shallow stream.</title>
        <authorList>
            <person name="Kim W.H."/>
            <person name="Kim D.H."/>
            <person name="Kang K."/>
            <person name="Ahn T.Y."/>
        </authorList>
    </citation>
    <scope>NUCLEOTIDE SEQUENCE [LARGE SCALE GENOMIC DNA]</scope>
    <source>
        <strain evidence="9 10">JCM30602</strain>
    </source>
</reference>
<evidence type="ECO:0000256" key="7">
    <source>
        <dbReference type="ARBA" id="ARBA00023239"/>
    </source>
</evidence>
<proteinExistence type="inferred from homology"/>
<comment type="similarity">
    <text evidence="1 8">Belongs to the SOS response-associated peptidase family.</text>
</comment>
<evidence type="ECO:0000256" key="2">
    <source>
        <dbReference type="ARBA" id="ARBA00022670"/>
    </source>
</evidence>